<reference evidence="1" key="1">
    <citation type="submission" date="2021-02" db="EMBL/GenBank/DDBJ databases">
        <title>Psilocybe cubensis genome.</title>
        <authorList>
            <person name="Mckernan K.J."/>
            <person name="Crawford S."/>
            <person name="Trippe A."/>
            <person name="Kane L.T."/>
            <person name="Mclaughlin S."/>
        </authorList>
    </citation>
    <scope>NUCLEOTIDE SEQUENCE [LARGE SCALE GENOMIC DNA]</scope>
    <source>
        <strain evidence="1">MGC-MH-2018</strain>
    </source>
</reference>
<dbReference type="AlphaFoldDB" id="A0A8H7Y478"/>
<organism evidence="1">
    <name type="scientific">Psilocybe cubensis</name>
    <name type="common">Psychedelic mushroom</name>
    <name type="synonym">Stropharia cubensis</name>
    <dbReference type="NCBI Taxonomy" id="181762"/>
    <lineage>
        <taxon>Eukaryota</taxon>
        <taxon>Fungi</taxon>
        <taxon>Dikarya</taxon>
        <taxon>Basidiomycota</taxon>
        <taxon>Agaricomycotina</taxon>
        <taxon>Agaricomycetes</taxon>
        <taxon>Agaricomycetidae</taxon>
        <taxon>Agaricales</taxon>
        <taxon>Agaricineae</taxon>
        <taxon>Strophariaceae</taxon>
        <taxon>Psilocybe</taxon>
    </lineage>
</organism>
<comment type="caution">
    <text evidence="1">The sequence shown here is derived from an EMBL/GenBank/DDBJ whole genome shotgun (WGS) entry which is preliminary data.</text>
</comment>
<gene>
    <name evidence="1" type="ORF">JR316_002923</name>
</gene>
<evidence type="ECO:0000313" key="1">
    <source>
        <dbReference type="EMBL" id="KAG5170848.1"/>
    </source>
</evidence>
<sequence length="87" mass="9795">MWPHCLCTVQFETSLFQTLSSSDLHSIVSVLVKYGRILTARQSLYAYCYDLCGPFYGRTTRLPVQCIGIRTDEDSPGGPFLGLWTVN</sequence>
<proteinExistence type="predicted"/>
<name>A0A8H7Y478_PSICU</name>
<accession>A0A8H7Y478</accession>
<protein>
    <submittedName>
        <fullName evidence="1">Uncharacterized protein</fullName>
    </submittedName>
</protein>
<dbReference type="EMBL" id="JAFIQS010000003">
    <property type="protein sequence ID" value="KAG5170848.1"/>
    <property type="molecule type" value="Genomic_DNA"/>
</dbReference>